<keyword evidence="2" id="KW-1185">Reference proteome</keyword>
<feature type="non-terminal residue" evidence="1">
    <location>
        <position position="52"/>
    </location>
</feature>
<protein>
    <recommendedName>
        <fullName evidence="3">Reverse transcriptase domain-containing protein</fullName>
    </recommendedName>
</protein>
<reference evidence="2" key="1">
    <citation type="submission" date="2021-01" db="EMBL/GenBank/DDBJ databases">
        <title>Caligus Genome Assembly.</title>
        <authorList>
            <person name="Gallardo-Escarate C."/>
        </authorList>
    </citation>
    <scope>NUCLEOTIDE SEQUENCE [LARGE SCALE GENOMIC DNA]</scope>
</reference>
<gene>
    <name evidence="1" type="ORF">FKW44_017935</name>
</gene>
<dbReference type="AlphaFoldDB" id="A0A7T8JX20"/>
<name>A0A7T8JX20_CALRO</name>
<proteinExistence type="predicted"/>
<sequence length="52" mass="6069">MIGLCLKNIQTSYKEDSYKFDIKRGCRQGDPISPYLFIMALDWLLVELNVTQ</sequence>
<organism evidence="1 2">
    <name type="scientific">Caligus rogercresseyi</name>
    <name type="common">Sea louse</name>
    <dbReference type="NCBI Taxonomy" id="217165"/>
    <lineage>
        <taxon>Eukaryota</taxon>
        <taxon>Metazoa</taxon>
        <taxon>Ecdysozoa</taxon>
        <taxon>Arthropoda</taxon>
        <taxon>Crustacea</taxon>
        <taxon>Multicrustacea</taxon>
        <taxon>Hexanauplia</taxon>
        <taxon>Copepoda</taxon>
        <taxon>Siphonostomatoida</taxon>
        <taxon>Caligidae</taxon>
        <taxon>Caligus</taxon>
    </lineage>
</organism>
<evidence type="ECO:0008006" key="3">
    <source>
        <dbReference type="Google" id="ProtNLM"/>
    </source>
</evidence>
<dbReference type="OrthoDB" id="7978815at2759"/>
<evidence type="ECO:0000313" key="2">
    <source>
        <dbReference type="Proteomes" id="UP000595437"/>
    </source>
</evidence>
<evidence type="ECO:0000313" key="1">
    <source>
        <dbReference type="EMBL" id="QQP37614.1"/>
    </source>
</evidence>
<dbReference type="Proteomes" id="UP000595437">
    <property type="component" value="Chromosome 12"/>
</dbReference>
<accession>A0A7T8JX20</accession>
<dbReference type="EMBL" id="CP045901">
    <property type="protein sequence ID" value="QQP37614.1"/>
    <property type="molecule type" value="Genomic_DNA"/>
</dbReference>